<protein>
    <submittedName>
        <fullName evidence="2">Uncharacterized protein</fullName>
    </submittedName>
</protein>
<feature type="region of interest" description="Disordered" evidence="1">
    <location>
        <begin position="1"/>
        <end position="36"/>
    </location>
</feature>
<dbReference type="EMBL" id="QLNP01000070">
    <property type="protein sequence ID" value="RAM37462.1"/>
    <property type="molecule type" value="Genomic_DNA"/>
</dbReference>
<sequence>MAWLAVSAPAADADNSHLSDSLSGSISSAVSSVEGSTDSVAGTVVELVSAKAHEAPAAAQPTPAVAPLPLPDIDPASLPATVAPAPAEQPPVVAPPPVTPVPSTPAAPVVVVAPVVASIVEPVDAALGGLPLGEALPDETLAGVTGPVASVADGALTETAETVVTPVAEAVKPVAEIVEPVTDAVSPVTDALPVELPAETVTDVLTQAPPLTAPVTAPVTEFVADLVAVPERLPAVDLTQTRQIPASPEAPLGIAAGPSVVPALPVQPAVGSPAHFSHPVATKVANPTGSAPEVPAGGDSPSGEDRTPSPEALLPAPASGSGSGTSSGGPSASAAWLNSPFEYLPLMGFVPVSGPLQHAPSPVAIDPGSSPD</sequence>
<feature type="compositionally biased region" description="Low complexity" evidence="1">
    <location>
        <begin position="309"/>
        <end position="320"/>
    </location>
</feature>
<organism evidence="2 3">
    <name type="scientific">Arthrobacter globiformis</name>
    <dbReference type="NCBI Taxonomy" id="1665"/>
    <lineage>
        <taxon>Bacteria</taxon>
        <taxon>Bacillati</taxon>
        <taxon>Actinomycetota</taxon>
        <taxon>Actinomycetes</taxon>
        <taxon>Micrococcales</taxon>
        <taxon>Micrococcaceae</taxon>
        <taxon>Arthrobacter</taxon>
    </lineage>
</organism>
<feature type="region of interest" description="Disordered" evidence="1">
    <location>
        <begin position="277"/>
        <end position="335"/>
    </location>
</feature>
<evidence type="ECO:0000313" key="3">
    <source>
        <dbReference type="Proteomes" id="UP000249166"/>
    </source>
</evidence>
<proteinExistence type="predicted"/>
<dbReference type="AlphaFoldDB" id="A0A328HG43"/>
<name>A0A328HG43_ARTGO</name>
<accession>A0A328HG43</accession>
<evidence type="ECO:0000313" key="2">
    <source>
        <dbReference type="EMBL" id="RAM37462.1"/>
    </source>
</evidence>
<gene>
    <name evidence="2" type="ORF">DBZ45_09895</name>
</gene>
<reference evidence="2 3" key="1">
    <citation type="submission" date="2018-04" db="EMBL/GenBank/DDBJ databases">
        <title>Bacteria isolated from cave deposits of Manipur.</title>
        <authorList>
            <person name="Sahoo D."/>
            <person name="Sarangthem I."/>
            <person name="Nandeibam J."/>
        </authorList>
    </citation>
    <scope>NUCLEOTIDE SEQUENCE [LARGE SCALE GENOMIC DNA]</scope>
    <source>
        <strain evidence="3">mrc11</strain>
    </source>
</reference>
<feature type="compositionally biased region" description="Low complexity" evidence="1">
    <location>
        <begin position="16"/>
        <end position="36"/>
    </location>
</feature>
<comment type="caution">
    <text evidence="2">The sequence shown here is derived from an EMBL/GenBank/DDBJ whole genome shotgun (WGS) entry which is preliminary data.</text>
</comment>
<dbReference type="Proteomes" id="UP000249166">
    <property type="component" value="Unassembled WGS sequence"/>
</dbReference>
<evidence type="ECO:0000256" key="1">
    <source>
        <dbReference type="SAM" id="MobiDB-lite"/>
    </source>
</evidence>